<dbReference type="STRING" id="1296120.A0A1B9GK26"/>
<reference evidence="5" key="2">
    <citation type="submission" date="2013-12" db="EMBL/GenBank/DDBJ databases">
        <title>Evolution of pathogenesis and genome organization in the Tremellales.</title>
        <authorList>
            <person name="Cuomo C."/>
            <person name="Litvintseva A."/>
            <person name="Heitman J."/>
            <person name="Chen Y."/>
            <person name="Sun S."/>
            <person name="Springer D."/>
            <person name="Dromer F."/>
            <person name="Young S."/>
            <person name="Zeng Q."/>
            <person name="Chapman S."/>
            <person name="Gujja S."/>
            <person name="Saif S."/>
            <person name="Birren B."/>
        </authorList>
    </citation>
    <scope>NUCLEOTIDE SEQUENCE [LARGE SCALE GENOMIC DNA]</scope>
    <source>
        <strain evidence="5">BCC8398</strain>
    </source>
</reference>
<evidence type="ECO:0000313" key="4">
    <source>
        <dbReference type="EMBL" id="OCF31356.1"/>
    </source>
</evidence>
<dbReference type="Gene3D" id="1.20.80.10">
    <property type="match status" value="1"/>
</dbReference>
<dbReference type="Proteomes" id="UP000092666">
    <property type="component" value="Unassembled WGS sequence"/>
</dbReference>
<gene>
    <name evidence="4" type="ORF">I316_06961</name>
</gene>
<dbReference type="InterPro" id="IPR014352">
    <property type="entry name" value="FERM/acyl-CoA-bd_prot_sf"/>
</dbReference>
<keyword evidence="5" id="KW-1185">Reference proteome</keyword>
<dbReference type="PROSITE" id="PS50297">
    <property type="entry name" value="ANK_REP_REGION"/>
    <property type="match status" value="1"/>
</dbReference>
<keyword evidence="1" id="KW-0677">Repeat</keyword>
<keyword evidence="2 3" id="KW-0040">ANK repeat</keyword>
<evidence type="ECO:0000313" key="5">
    <source>
        <dbReference type="Proteomes" id="UP000092666"/>
    </source>
</evidence>
<organism evidence="4 5">
    <name type="scientific">Kwoniella heveanensis BCC8398</name>
    <dbReference type="NCBI Taxonomy" id="1296120"/>
    <lineage>
        <taxon>Eukaryota</taxon>
        <taxon>Fungi</taxon>
        <taxon>Dikarya</taxon>
        <taxon>Basidiomycota</taxon>
        <taxon>Agaricomycotina</taxon>
        <taxon>Tremellomycetes</taxon>
        <taxon>Tremellales</taxon>
        <taxon>Cryptococcaceae</taxon>
        <taxon>Kwoniella</taxon>
    </lineage>
</organism>
<dbReference type="OrthoDB" id="341259at2759"/>
<protein>
    <submittedName>
        <fullName evidence="4">Uncharacterized protein</fullName>
    </submittedName>
</protein>
<evidence type="ECO:0000256" key="3">
    <source>
        <dbReference type="PROSITE-ProRule" id="PRU00023"/>
    </source>
</evidence>
<sequence>MSTPDADGRILFEAASKWLSSSPAAAGLPNDVKLEVSHVDGVGRSVIYPRAKCSEALARWSSRKPTHPTVHLQIISTASRPSLFSPAARAKYDAWSAQHHKYASVTSPDGLNAARARYVTIARDAGWDGRVDQDDSGDDEEVDLENLDNDVPVDCASSKKGGDNAMGGVKVSVMSGGMDAAQGTTSPIHDAVVARSIRQIQQILEQDGGSINSKDEYGYTPLHLAADRGYPEIVEILLKGGADAGLQDEDELTAKDLAQVSGRDEIVAIMDQYARI</sequence>
<dbReference type="PANTHER" id="PTHR24134">
    <property type="entry name" value="ANKYRIN REPEAT-CONTAINING PROTEIN DDB_G0279043"/>
    <property type="match status" value="1"/>
</dbReference>
<feature type="repeat" description="ANK" evidence="3">
    <location>
        <begin position="217"/>
        <end position="249"/>
    </location>
</feature>
<dbReference type="Gene3D" id="1.25.40.20">
    <property type="entry name" value="Ankyrin repeat-containing domain"/>
    <property type="match status" value="1"/>
</dbReference>
<dbReference type="InterPro" id="IPR002110">
    <property type="entry name" value="Ankyrin_rpt"/>
</dbReference>
<evidence type="ECO:0000256" key="1">
    <source>
        <dbReference type="ARBA" id="ARBA00022737"/>
    </source>
</evidence>
<proteinExistence type="predicted"/>
<accession>A0A1B9GK26</accession>
<dbReference type="AlphaFoldDB" id="A0A1B9GK26"/>
<dbReference type="PROSITE" id="PS50088">
    <property type="entry name" value="ANK_REPEAT"/>
    <property type="match status" value="1"/>
</dbReference>
<dbReference type="EMBL" id="KV700135">
    <property type="protein sequence ID" value="OCF31356.1"/>
    <property type="molecule type" value="Genomic_DNA"/>
</dbReference>
<name>A0A1B9GK26_9TREE</name>
<dbReference type="Pfam" id="PF13857">
    <property type="entry name" value="Ank_5"/>
    <property type="match status" value="1"/>
</dbReference>
<evidence type="ECO:0000256" key="2">
    <source>
        <dbReference type="ARBA" id="ARBA00023043"/>
    </source>
</evidence>
<reference evidence="4 5" key="1">
    <citation type="submission" date="2013-07" db="EMBL/GenBank/DDBJ databases">
        <title>The Genome Sequence of Cryptococcus heveanensis BCC8398.</title>
        <authorList>
            <consortium name="The Broad Institute Genome Sequencing Platform"/>
            <person name="Cuomo C."/>
            <person name="Litvintseva A."/>
            <person name="Chen Y."/>
            <person name="Heitman J."/>
            <person name="Sun S."/>
            <person name="Springer D."/>
            <person name="Dromer F."/>
            <person name="Young S.K."/>
            <person name="Zeng Q."/>
            <person name="Gargeya S."/>
            <person name="Fitzgerald M."/>
            <person name="Abouelleil A."/>
            <person name="Alvarado L."/>
            <person name="Berlin A.M."/>
            <person name="Chapman S.B."/>
            <person name="Dewar J."/>
            <person name="Goldberg J."/>
            <person name="Griggs A."/>
            <person name="Gujja S."/>
            <person name="Hansen M."/>
            <person name="Howarth C."/>
            <person name="Imamovic A."/>
            <person name="Larimer J."/>
            <person name="McCowan C."/>
            <person name="Murphy C."/>
            <person name="Pearson M."/>
            <person name="Priest M."/>
            <person name="Roberts A."/>
            <person name="Saif S."/>
            <person name="Shea T."/>
            <person name="Sykes S."/>
            <person name="Wortman J."/>
            <person name="Nusbaum C."/>
            <person name="Birren B."/>
        </authorList>
    </citation>
    <scope>NUCLEOTIDE SEQUENCE [LARGE SCALE GENOMIC DNA]</scope>
    <source>
        <strain evidence="4 5">BCC8398</strain>
    </source>
</reference>
<dbReference type="PANTHER" id="PTHR24134:SF9">
    <property type="entry name" value="ANKYRIN REPEAT AND SOCS BOX PROTEIN 8"/>
    <property type="match status" value="1"/>
</dbReference>
<dbReference type="SUPFAM" id="SSF48403">
    <property type="entry name" value="Ankyrin repeat"/>
    <property type="match status" value="1"/>
</dbReference>
<dbReference type="SMART" id="SM00248">
    <property type="entry name" value="ANK"/>
    <property type="match status" value="2"/>
</dbReference>
<dbReference type="InterPro" id="IPR036770">
    <property type="entry name" value="Ankyrin_rpt-contain_sf"/>
</dbReference>